<dbReference type="AlphaFoldDB" id="A0A6V7XNA9"/>
<name>A0A6V7XNA9_MELEN</name>
<dbReference type="PANTHER" id="PTHR43016:SF16">
    <property type="entry name" value="METALLOPROTEASE, PUTATIVE (AFU_ORTHOLOGUE AFUA_4G07610)-RELATED"/>
    <property type="match status" value="1"/>
</dbReference>
<dbReference type="PANTHER" id="PTHR43016">
    <property type="entry name" value="PRESEQUENCE PROTEASE"/>
    <property type="match status" value="1"/>
</dbReference>
<dbReference type="FunFam" id="3.30.830.10:FF:000015">
    <property type="entry name" value="Putative zinc metalloprotease"/>
    <property type="match status" value="1"/>
</dbReference>
<dbReference type="Gene3D" id="3.30.830.10">
    <property type="entry name" value="Metalloenzyme, LuxS/M16 peptidase-like"/>
    <property type="match status" value="4"/>
</dbReference>
<protein>
    <submittedName>
        <fullName evidence="3">Uncharacterized protein</fullName>
    </submittedName>
</protein>
<dbReference type="GO" id="GO:0046872">
    <property type="term" value="F:metal ion binding"/>
    <property type="evidence" value="ECO:0007669"/>
    <property type="project" value="InterPro"/>
</dbReference>
<accession>A0A6V7XNA9</accession>
<reference evidence="3 4" key="1">
    <citation type="submission" date="2020-08" db="EMBL/GenBank/DDBJ databases">
        <authorList>
            <person name="Koutsovoulos G."/>
            <person name="Danchin GJ E."/>
        </authorList>
    </citation>
    <scope>NUCLEOTIDE SEQUENCE [LARGE SCALE GENOMIC DNA]</scope>
</reference>
<feature type="domain" description="Peptidase M16 N-terminal" evidence="1">
    <location>
        <begin position="49"/>
        <end position="136"/>
    </location>
</feature>
<dbReference type="Pfam" id="PF05193">
    <property type="entry name" value="Peptidase_M16_C"/>
    <property type="match status" value="2"/>
</dbReference>
<feature type="domain" description="Peptidase M16 C-terminal" evidence="2">
    <location>
        <begin position="195"/>
        <end position="327"/>
    </location>
</feature>
<evidence type="ECO:0000313" key="4">
    <source>
        <dbReference type="Proteomes" id="UP000580250"/>
    </source>
</evidence>
<dbReference type="Proteomes" id="UP000580250">
    <property type="component" value="Unassembled WGS sequence"/>
</dbReference>
<dbReference type="EMBL" id="CAJEWN010001906">
    <property type="protein sequence ID" value="CAD2200819.1"/>
    <property type="molecule type" value="Genomic_DNA"/>
</dbReference>
<dbReference type="FunFam" id="3.30.830.10:FF:000031">
    <property type="entry name" value="Putative zinc metalloprotease"/>
    <property type="match status" value="1"/>
</dbReference>
<feature type="domain" description="Peptidase M16 C-terminal" evidence="2">
    <location>
        <begin position="800"/>
        <end position="888"/>
    </location>
</feature>
<dbReference type="SUPFAM" id="SSF63411">
    <property type="entry name" value="LuxS/MPP-like metallohydrolase"/>
    <property type="match status" value="4"/>
</dbReference>
<proteinExistence type="predicted"/>
<evidence type="ECO:0000313" key="3">
    <source>
        <dbReference type="EMBL" id="CAD2200819.1"/>
    </source>
</evidence>
<dbReference type="Pfam" id="PF00675">
    <property type="entry name" value="Peptidase_M16"/>
    <property type="match status" value="1"/>
</dbReference>
<evidence type="ECO:0000259" key="1">
    <source>
        <dbReference type="Pfam" id="PF00675"/>
    </source>
</evidence>
<organism evidence="3 4">
    <name type="scientific">Meloidogyne enterolobii</name>
    <name type="common">Root-knot nematode worm</name>
    <name type="synonym">Meloidogyne mayaguensis</name>
    <dbReference type="NCBI Taxonomy" id="390850"/>
    <lineage>
        <taxon>Eukaryota</taxon>
        <taxon>Metazoa</taxon>
        <taxon>Ecdysozoa</taxon>
        <taxon>Nematoda</taxon>
        <taxon>Chromadorea</taxon>
        <taxon>Rhabditida</taxon>
        <taxon>Tylenchina</taxon>
        <taxon>Tylenchomorpha</taxon>
        <taxon>Tylenchoidea</taxon>
        <taxon>Meloidogynidae</taxon>
        <taxon>Meloidogyninae</taxon>
        <taxon>Meloidogyne</taxon>
    </lineage>
</organism>
<comment type="caution">
    <text evidence="3">The sequence shown here is derived from an EMBL/GenBank/DDBJ whole genome shotgun (WGS) entry which is preliminary data.</text>
</comment>
<gene>
    <name evidence="3" type="ORF">MENT_LOCUS54310</name>
</gene>
<dbReference type="InterPro" id="IPR011249">
    <property type="entry name" value="Metalloenz_LuxS/M16"/>
</dbReference>
<dbReference type="InterPro" id="IPR007863">
    <property type="entry name" value="Peptidase_M16_C"/>
</dbReference>
<dbReference type="InterPro" id="IPR011765">
    <property type="entry name" value="Pept_M16_N"/>
</dbReference>
<dbReference type="OrthoDB" id="5809639at2759"/>
<evidence type="ECO:0000259" key="2">
    <source>
        <dbReference type="Pfam" id="PF05193"/>
    </source>
</evidence>
<sequence length="985" mass="111127">MMRLFNRITKINVHGDVDVSVYRSVRSKLRVAIASVPGPMVKGKISFVTETTTNDGLPHTLEHLVFMGSRNYPYKGFLDVIANRCLASGTNATTDQDNTTYTLTTAGYAGFLKTLPIFLDHLLSPLLTDSQYLTEVHHIDGSGADSGVVYSEMQDLENDMEIIVDRKRKQLFYPSNSSYAVSAGGRLEELRTQCSAERVREFHRRFYNLNNMFITVSGYIDHDALLEAVAKVEEPNIPLIPQNFDRPFALRTPAIKSENEVVICPADDDTIGVVEMSWLGPRGSEVYKNRALLLLFDYLVDTSGAPLKKDFVQIEEPFCSSVSISLIEQTDCEIVASFEDVPVTKSNQIRNRFFSKTAADHSKIDAFDMERLRFMIDQQTRSFLLKMENSPHSYIAAAIIGHQLYGPSNENEQEKDLEERLQEVQILNRLRDEPATFWHSLFSETFTQNCVCVIGTPSKEAVDELMEKEKTRLAGQVKLFGKDGLKKKAEILANAIAENKAKQPTSDVLKDLIVKDIEKFRLIPVTSTVLKGWPIHTTWHEIKSDFYEANTLIDTSKIPANLRKYMMLWAELLFQSDATVDNKIWAYDEVAKLVTRDLVSSSVSLGVSGVYSRFISLHLRVDTNNYQKLAEWTEIFLKKLTFNPQRILICAKKLANYAAEYKRDGNSVAHFLSNYMVYDKDSNDFIFGYLSNEKFHRSIASSVEKGKTDSVMHNLKELNGSILSSLLNIHLVGSFKNLPPNEQHGKAWAFLENKRPIEQSEVMCDPDYGQSWGKIGEVNAISVGGSESAFLLRKAKFNDDWNGESTMSALLLAQYICQSEGPLWNSVRGNGLAYDASIYILPDRKSITLNLYRCSKLKEAYEKTRETVLSVLDGELNETEFEAAKRSLVCELVSGQSTIKSTAISAILAIFRNVDTEFTNYLCSQIWNATKENVLKNGSPAIRNLFDDEKSVTAIASNSSRKEEIKKLFPKVKIMKLGDLQLPEN</sequence>